<keyword evidence="3" id="KW-1185">Reference proteome</keyword>
<comment type="caution">
    <text evidence="1">The sequence shown here is derived from an EMBL/GenBank/DDBJ whole genome shotgun (WGS) entry which is preliminary data.</text>
</comment>
<dbReference type="Gene3D" id="2.30.29.30">
    <property type="entry name" value="Pleckstrin-homology domain (PH domain)/Phosphotyrosine-binding domain (PTB)"/>
    <property type="match status" value="1"/>
</dbReference>
<proteinExistence type="predicted"/>
<dbReference type="Proteomes" id="UP001642484">
    <property type="component" value="Unassembled WGS sequence"/>
</dbReference>
<dbReference type="EMBL" id="CAXAMN010027805">
    <property type="protein sequence ID" value="CAK9113070.1"/>
    <property type="molecule type" value="Genomic_DNA"/>
</dbReference>
<sequence length="79" mass="8890">MLDRDIRHISIQLAGKKDAKQRFVNLKSIEQIYVGQDVAEEIELMVTDLSVTLVLATQLAKSGCPLDIAGSWRKRVLPR</sequence>
<accession>A0ABP0SJ28</accession>
<evidence type="ECO:0000313" key="1">
    <source>
        <dbReference type="EMBL" id="CAK9112215.1"/>
    </source>
</evidence>
<reference evidence="1 3" key="1">
    <citation type="submission" date="2024-02" db="EMBL/GenBank/DDBJ databases">
        <authorList>
            <person name="Chen Y."/>
            <person name="Shah S."/>
            <person name="Dougan E. K."/>
            <person name="Thang M."/>
            <person name="Chan C."/>
        </authorList>
    </citation>
    <scope>NUCLEOTIDE SEQUENCE [LARGE SCALE GENOMIC DNA]</scope>
</reference>
<protein>
    <submittedName>
        <fullName evidence="1">Uncharacterized protein</fullName>
    </submittedName>
</protein>
<organism evidence="1 3">
    <name type="scientific">Durusdinium trenchii</name>
    <dbReference type="NCBI Taxonomy" id="1381693"/>
    <lineage>
        <taxon>Eukaryota</taxon>
        <taxon>Sar</taxon>
        <taxon>Alveolata</taxon>
        <taxon>Dinophyceae</taxon>
        <taxon>Suessiales</taxon>
        <taxon>Symbiodiniaceae</taxon>
        <taxon>Durusdinium</taxon>
    </lineage>
</organism>
<gene>
    <name evidence="1" type="ORF">CCMP2556_LOCUS52036</name>
    <name evidence="2" type="ORF">CCMP2556_LOCUS52361</name>
</gene>
<dbReference type="EMBL" id="CAXAMN010027694">
    <property type="protein sequence ID" value="CAK9112215.1"/>
    <property type="molecule type" value="Genomic_DNA"/>
</dbReference>
<evidence type="ECO:0000313" key="2">
    <source>
        <dbReference type="EMBL" id="CAK9113070.1"/>
    </source>
</evidence>
<dbReference type="InterPro" id="IPR011993">
    <property type="entry name" value="PH-like_dom_sf"/>
</dbReference>
<name>A0ABP0SJ28_9DINO</name>
<evidence type="ECO:0000313" key="3">
    <source>
        <dbReference type="Proteomes" id="UP001642484"/>
    </source>
</evidence>